<sequence>MGAQYLSKVKNVSILFLVIGLCLCTLVECKKHVSIKNRLGSGKNLSIHCKSGDDDLGAQNITDGQEYGFSFDVNLFRTTLFFCNLGWEKVPQYYIEAYSYVKDHVRCDSGCSWIVAAEVYDNDIIHLRTCNFAVSVRKSACLWTTLRAAQQTMIASLVAKGK</sequence>
<accession>A0ACB0K2U3</accession>
<dbReference type="Proteomes" id="UP001177021">
    <property type="component" value="Unassembled WGS sequence"/>
</dbReference>
<comment type="caution">
    <text evidence="1">The sequence shown here is derived from an EMBL/GenBank/DDBJ whole genome shotgun (WGS) entry which is preliminary data.</text>
</comment>
<evidence type="ECO:0000313" key="1">
    <source>
        <dbReference type="EMBL" id="CAJ2650073.1"/>
    </source>
</evidence>
<reference evidence="1" key="1">
    <citation type="submission" date="2023-10" db="EMBL/GenBank/DDBJ databases">
        <authorList>
            <person name="Rodriguez Cubillos JULIANA M."/>
            <person name="De Vega J."/>
        </authorList>
    </citation>
    <scope>NUCLEOTIDE SEQUENCE</scope>
</reference>
<evidence type="ECO:0000313" key="2">
    <source>
        <dbReference type="Proteomes" id="UP001177021"/>
    </source>
</evidence>
<protein>
    <submittedName>
        <fullName evidence="1">Uncharacterized protein</fullName>
    </submittedName>
</protein>
<organism evidence="1 2">
    <name type="scientific">Trifolium pratense</name>
    <name type="common">Red clover</name>
    <dbReference type="NCBI Taxonomy" id="57577"/>
    <lineage>
        <taxon>Eukaryota</taxon>
        <taxon>Viridiplantae</taxon>
        <taxon>Streptophyta</taxon>
        <taxon>Embryophyta</taxon>
        <taxon>Tracheophyta</taxon>
        <taxon>Spermatophyta</taxon>
        <taxon>Magnoliopsida</taxon>
        <taxon>eudicotyledons</taxon>
        <taxon>Gunneridae</taxon>
        <taxon>Pentapetalae</taxon>
        <taxon>rosids</taxon>
        <taxon>fabids</taxon>
        <taxon>Fabales</taxon>
        <taxon>Fabaceae</taxon>
        <taxon>Papilionoideae</taxon>
        <taxon>50 kb inversion clade</taxon>
        <taxon>NPAAA clade</taxon>
        <taxon>Hologalegina</taxon>
        <taxon>IRL clade</taxon>
        <taxon>Trifolieae</taxon>
        <taxon>Trifolium</taxon>
    </lineage>
</organism>
<name>A0ACB0K2U3_TRIPR</name>
<dbReference type="EMBL" id="CASHSV030000109">
    <property type="protein sequence ID" value="CAJ2650073.1"/>
    <property type="molecule type" value="Genomic_DNA"/>
</dbReference>
<proteinExistence type="predicted"/>
<keyword evidence="2" id="KW-1185">Reference proteome</keyword>
<gene>
    <name evidence="1" type="ORF">MILVUS5_LOCUS18002</name>
</gene>